<dbReference type="InterPro" id="IPR009057">
    <property type="entry name" value="Homeodomain-like_sf"/>
</dbReference>
<dbReference type="PANTHER" id="PTHR43280">
    <property type="entry name" value="ARAC-FAMILY TRANSCRIPTIONAL REGULATOR"/>
    <property type="match status" value="1"/>
</dbReference>
<dbReference type="InterPro" id="IPR018062">
    <property type="entry name" value="HTH_AraC-typ_CS"/>
</dbReference>
<dbReference type="PROSITE" id="PS01124">
    <property type="entry name" value="HTH_ARAC_FAMILY_2"/>
    <property type="match status" value="1"/>
</dbReference>
<keyword evidence="3" id="KW-0804">Transcription</keyword>
<organism evidence="5 6">
    <name type="scientific">Lawsonibacter faecis</name>
    <dbReference type="NCBI Taxonomy" id="2763052"/>
    <lineage>
        <taxon>Bacteria</taxon>
        <taxon>Bacillati</taxon>
        <taxon>Bacillota</taxon>
        <taxon>Clostridia</taxon>
        <taxon>Eubacteriales</taxon>
        <taxon>Oscillospiraceae</taxon>
        <taxon>Lawsonibacter</taxon>
    </lineage>
</organism>
<dbReference type="InterPro" id="IPR020449">
    <property type="entry name" value="Tscrpt_reg_AraC-type_HTH"/>
</dbReference>
<sequence length="419" mass="47121">MPYFGTDPNKVVMGDYHIASGYLYTHAMNECLHNHPVPRTLAILSQCRVELSFSLNRFWFCLTGLKKDVYYDVYGLEAGDYLEIFDRFRILAESAVAENGYRADIFMVMEEDVKQMAVLFSADGVTACSPEELAGQIDALGQQVYERDLFCGDCRYRNVTALSPPLSGFAAIREGYLLTRRLNDLSFFRMDGGVITAERVEAQRSAADYQTVMEGCVRLCRALDEGDRTECRAALEDLFLKLLRGSYSVSLLRDTLSYCKHMLQVRCTARGLMDQVDLERLCDADRYLRIEECVQSLWQTLDTVGAAIERQGRFSRAVLNAVYYIRIHCAEDLSLPDIAAYAGVSPNYLSGIFRENTGFSVRDFITMVRIEKGKALLSGGARVAEAAEAVGFYDAKYFTRVFKKHTGVSPARYRAEAGG</sequence>
<dbReference type="GO" id="GO:0043565">
    <property type="term" value="F:sequence-specific DNA binding"/>
    <property type="evidence" value="ECO:0007669"/>
    <property type="project" value="InterPro"/>
</dbReference>
<dbReference type="AlphaFoldDB" id="A0A8J6JBU1"/>
<evidence type="ECO:0000259" key="4">
    <source>
        <dbReference type="PROSITE" id="PS01124"/>
    </source>
</evidence>
<protein>
    <submittedName>
        <fullName evidence="5">Helix-turn-helix domain-containing protein</fullName>
    </submittedName>
</protein>
<reference evidence="5" key="1">
    <citation type="submission" date="2020-08" db="EMBL/GenBank/DDBJ databases">
        <title>Genome public.</title>
        <authorList>
            <person name="Liu C."/>
            <person name="Sun Q."/>
        </authorList>
    </citation>
    <scope>NUCLEOTIDE SEQUENCE</scope>
    <source>
        <strain evidence="5">NSJ-52</strain>
    </source>
</reference>
<dbReference type="Gene3D" id="1.10.10.60">
    <property type="entry name" value="Homeodomain-like"/>
    <property type="match status" value="2"/>
</dbReference>
<keyword evidence="2" id="KW-0238">DNA-binding</keyword>
<dbReference type="Proteomes" id="UP000607645">
    <property type="component" value="Unassembled WGS sequence"/>
</dbReference>
<dbReference type="PANTHER" id="PTHR43280:SF2">
    <property type="entry name" value="HTH-TYPE TRANSCRIPTIONAL REGULATOR EXSA"/>
    <property type="match status" value="1"/>
</dbReference>
<dbReference type="PRINTS" id="PR00032">
    <property type="entry name" value="HTHARAC"/>
</dbReference>
<accession>A0A8J6JBU1</accession>
<keyword evidence="6" id="KW-1185">Reference proteome</keyword>
<dbReference type="Pfam" id="PF12833">
    <property type="entry name" value="HTH_18"/>
    <property type="match status" value="1"/>
</dbReference>
<evidence type="ECO:0000256" key="3">
    <source>
        <dbReference type="ARBA" id="ARBA00023163"/>
    </source>
</evidence>
<gene>
    <name evidence="5" type="ORF">H8S62_06210</name>
</gene>
<evidence type="ECO:0000313" key="6">
    <source>
        <dbReference type="Proteomes" id="UP000607645"/>
    </source>
</evidence>
<proteinExistence type="predicted"/>
<comment type="caution">
    <text evidence="5">The sequence shown here is derived from an EMBL/GenBank/DDBJ whole genome shotgun (WGS) entry which is preliminary data.</text>
</comment>
<evidence type="ECO:0000256" key="1">
    <source>
        <dbReference type="ARBA" id="ARBA00023015"/>
    </source>
</evidence>
<dbReference type="InterPro" id="IPR018060">
    <property type="entry name" value="HTH_AraC"/>
</dbReference>
<dbReference type="SUPFAM" id="SSF46689">
    <property type="entry name" value="Homeodomain-like"/>
    <property type="match status" value="2"/>
</dbReference>
<dbReference type="EMBL" id="JACOPQ010000004">
    <property type="protein sequence ID" value="MBC5736601.1"/>
    <property type="molecule type" value="Genomic_DNA"/>
</dbReference>
<dbReference type="SMART" id="SM00342">
    <property type="entry name" value="HTH_ARAC"/>
    <property type="match status" value="1"/>
</dbReference>
<dbReference type="RefSeq" id="WP_186918803.1">
    <property type="nucleotide sequence ID" value="NZ_JACOPQ010000004.1"/>
</dbReference>
<keyword evidence="1" id="KW-0805">Transcription regulation</keyword>
<feature type="domain" description="HTH araC/xylS-type" evidence="4">
    <location>
        <begin position="319"/>
        <end position="416"/>
    </location>
</feature>
<dbReference type="PROSITE" id="PS00041">
    <property type="entry name" value="HTH_ARAC_FAMILY_1"/>
    <property type="match status" value="1"/>
</dbReference>
<name>A0A8J6JBU1_9FIRM</name>
<dbReference type="GO" id="GO:0003700">
    <property type="term" value="F:DNA-binding transcription factor activity"/>
    <property type="evidence" value="ECO:0007669"/>
    <property type="project" value="InterPro"/>
</dbReference>
<evidence type="ECO:0000313" key="5">
    <source>
        <dbReference type="EMBL" id="MBC5736601.1"/>
    </source>
</evidence>
<evidence type="ECO:0000256" key="2">
    <source>
        <dbReference type="ARBA" id="ARBA00023125"/>
    </source>
</evidence>